<evidence type="ECO:0000313" key="12">
    <source>
        <dbReference type="Proteomes" id="UP000193435"/>
    </source>
</evidence>
<comment type="subunit">
    <text evidence="10">Homopentamer.</text>
</comment>
<dbReference type="GO" id="GO:0008381">
    <property type="term" value="F:mechanosensitive monoatomic ion channel activity"/>
    <property type="evidence" value="ECO:0007669"/>
    <property type="project" value="UniProtKB-UniRule"/>
</dbReference>
<evidence type="ECO:0000313" key="11">
    <source>
        <dbReference type="EMBL" id="SMH27171.1"/>
    </source>
</evidence>
<evidence type="ECO:0000256" key="7">
    <source>
        <dbReference type="ARBA" id="ARBA00023065"/>
    </source>
</evidence>
<evidence type="ECO:0000256" key="9">
    <source>
        <dbReference type="ARBA" id="ARBA00023303"/>
    </source>
</evidence>
<keyword evidence="3 10" id="KW-0813">Transport</keyword>
<keyword evidence="4 10" id="KW-1003">Cell membrane</keyword>
<name>A0A1X7MS66_9LACT</name>
<keyword evidence="9 10" id="KW-0407">Ion channel</keyword>
<dbReference type="Pfam" id="PF01741">
    <property type="entry name" value="MscL"/>
    <property type="match status" value="1"/>
</dbReference>
<proteinExistence type="inferred from homology"/>
<dbReference type="InterPro" id="IPR001185">
    <property type="entry name" value="MS_channel"/>
</dbReference>
<dbReference type="SUPFAM" id="SSF81330">
    <property type="entry name" value="Gated mechanosensitive channel"/>
    <property type="match status" value="1"/>
</dbReference>
<feature type="transmembrane region" description="Helical" evidence="10">
    <location>
        <begin position="72"/>
        <end position="93"/>
    </location>
</feature>
<dbReference type="InterPro" id="IPR036019">
    <property type="entry name" value="MscL_channel"/>
</dbReference>
<dbReference type="InterPro" id="IPR037673">
    <property type="entry name" value="MSC/AndL"/>
</dbReference>
<dbReference type="InterPro" id="IPR019823">
    <property type="entry name" value="Mechanosensitive_channel_CS"/>
</dbReference>
<protein>
    <recommendedName>
        <fullName evidence="10">Large-conductance mechanosensitive channel</fullName>
    </recommendedName>
</protein>
<dbReference type="NCBIfam" id="TIGR00220">
    <property type="entry name" value="mscL"/>
    <property type="match status" value="1"/>
</dbReference>
<evidence type="ECO:0000256" key="4">
    <source>
        <dbReference type="ARBA" id="ARBA00022475"/>
    </source>
</evidence>
<feature type="transmembrane region" description="Helical" evidence="10">
    <location>
        <begin position="20"/>
        <end position="38"/>
    </location>
</feature>
<dbReference type="PRINTS" id="PR01264">
    <property type="entry name" value="MECHCHANNEL"/>
</dbReference>
<evidence type="ECO:0000256" key="1">
    <source>
        <dbReference type="ARBA" id="ARBA00004651"/>
    </source>
</evidence>
<dbReference type="STRING" id="1073423.SAMN04488700_0498"/>
<dbReference type="Gene3D" id="1.10.1200.120">
    <property type="entry name" value="Large-conductance mechanosensitive channel, MscL, domain 1"/>
    <property type="match status" value="1"/>
</dbReference>
<dbReference type="HAMAP" id="MF_00115">
    <property type="entry name" value="MscL"/>
    <property type="match status" value="1"/>
</dbReference>
<keyword evidence="12" id="KW-1185">Reference proteome</keyword>
<dbReference type="PANTHER" id="PTHR30266">
    <property type="entry name" value="MECHANOSENSITIVE CHANNEL MSCL"/>
    <property type="match status" value="1"/>
</dbReference>
<keyword evidence="5 10" id="KW-0812">Transmembrane</keyword>
<reference evidence="11 12" key="1">
    <citation type="submission" date="2017-04" db="EMBL/GenBank/DDBJ databases">
        <authorList>
            <person name="Afonso C.L."/>
            <person name="Miller P.J."/>
            <person name="Scott M.A."/>
            <person name="Spackman E."/>
            <person name="Goraichik I."/>
            <person name="Dimitrov K.M."/>
            <person name="Suarez D.L."/>
            <person name="Swayne D.E."/>
        </authorList>
    </citation>
    <scope>NUCLEOTIDE SEQUENCE [LARGE SCALE GENOMIC DNA]</scope>
    <source>
        <strain evidence="11 12">LMG26642</strain>
    </source>
</reference>
<keyword evidence="6 10" id="KW-1133">Transmembrane helix</keyword>
<dbReference type="AlphaFoldDB" id="A0A1X7MS66"/>
<dbReference type="EMBL" id="FXBJ01000002">
    <property type="protein sequence ID" value="SMH27171.1"/>
    <property type="molecule type" value="Genomic_DNA"/>
</dbReference>
<dbReference type="RefSeq" id="WP_085558810.1">
    <property type="nucleotide sequence ID" value="NZ_FOAH01000020.1"/>
</dbReference>
<comment type="similarity">
    <text evidence="2 10">Belongs to the MscL family.</text>
</comment>
<dbReference type="Proteomes" id="UP000193435">
    <property type="component" value="Unassembled WGS sequence"/>
</dbReference>
<evidence type="ECO:0000256" key="2">
    <source>
        <dbReference type="ARBA" id="ARBA00007254"/>
    </source>
</evidence>
<organism evidence="11 12">
    <name type="scientific">Carnobacterium iners</name>
    <dbReference type="NCBI Taxonomy" id="1073423"/>
    <lineage>
        <taxon>Bacteria</taxon>
        <taxon>Bacillati</taxon>
        <taxon>Bacillota</taxon>
        <taxon>Bacilli</taxon>
        <taxon>Lactobacillales</taxon>
        <taxon>Carnobacteriaceae</taxon>
        <taxon>Carnobacterium</taxon>
    </lineage>
</organism>
<evidence type="ECO:0000256" key="6">
    <source>
        <dbReference type="ARBA" id="ARBA00022989"/>
    </source>
</evidence>
<accession>A0A1X7MS66</accession>
<evidence type="ECO:0000256" key="10">
    <source>
        <dbReference type="HAMAP-Rule" id="MF_00115"/>
    </source>
</evidence>
<dbReference type="OrthoDB" id="9810350at2"/>
<comment type="function">
    <text evidence="10">Channel that opens in response to stretch forces in the membrane lipid bilayer. May participate in the regulation of osmotic pressure changes within the cell.</text>
</comment>
<evidence type="ECO:0000256" key="3">
    <source>
        <dbReference type="ARBA" id="ARBA00022448"/>
    </source>
</evidence>
<comment type="subcellular location">
    <subcellularLocation>
        <location evidence="1 10">Cell membrane</location>
        <topology evidence="1 10">Multi-pass membrane protein</topology>
    </subcellularLocation>
</comment>
<dbReference type="GO" id="GO:0005886">
    <property type="term" value="C:plasma membrane"/>
    <property type="evidence" value="ECO:0007669"/>
    <property type="project" value="UniProtKB-SubCell"/>
</dbReference>
<dbReference type="PANTHER" id="PTHR30266:SF2">
    <property type="entry name" value="LARGE-CONDUCTANCE MECHANOSENSITIVE CHANNEL"/>
    <property type="match status" value="1"/>
</dbReference>
<evidence type="ECO:0000256" key="8">
    <source>
        <dbReference type="ARBA" id="ARBA00023136"/>
    </source>
</evidence>
<keyword evidence="7 10" id="KW-0406">Ion transport</keyword>
<evidence type="ECO:0000256" key="5">
    <source>
        <dbReference type="ARBA" id="ARBA00022692"/>
    </source>
</evidence>
<gene>
    <name evidence="10" type="primary">mscL</name>
    <name evidence="11" type="ORF">SAMN04488700_0498</name>
</gene>
<sequence length="137" mass="15064">MRNFINEFKKFAFRGNVLDLAVGIVIGAAFTTIVSSLVEDIIMPFVGMLTGGHDISALSINIGTAKLAYGSFLQAILNFLIIALAIFIFIKIISNAAAKFRQEEEIEKLEIEIPAAEKYLKDIRDLLAKETSPIDLS</sequence>
<keyword evidence="8 10" id="KW-0472">Membrane</keyword>
<dbReference type="PROSITE" id="PS01327">
    <property type="entry name" value="MSCL"/>
    <property type="match status" value="1"/>
</dbReference>